<dbReference type="AlphaFoldDB" id="A0A8R1E4F1"/>
<dbReference type="EnsemblMetazoa" id="CJA21964.1">
    <property type="protein sequence ID" value="CJA21964.1"/>
    <property type="gene ID" value="WBGene00177536"/>
</dbReference>
<reference evidence="2" key="1">
    <citation type="submission" date="2010-08" db="EMBL/GenBank/DDBJ databases">
        <authorList>
            <consortium name="Caenorhabditis japonica Sequencing Consortium"/>
            <person name="Wilson R.K."/>
        </authorList>
    </citation>
    <scope>NUCLEOTIDE SEQUENCE [LARGE SCALE GENOMIC DNA]</scope>
    <source>
        <strain evidence="2">DF5081</strain>
    </source>
</reference>
<keyword evidence="2" id="KW-1185">Reference proteome</keyword>
<accession>A0A8R1E4F1</accession>
<sequence length="28" mass="3275">MYGSIFKKNHEESKNVKISAKKAFFVEN</sequence>
<reference evidence="1" key="2">
    <citation type="submission" date="2022-06" db="UniProtKB">
        <authorList>
            <consortium name="EnsemblMetazoa"/>
        </authorList>
    </citation>
    <scope>IDENTIFICATION</scope>
    <source>
        <strain evidence="1">DF5081</strain>
    </source>
</reference>
<evidence type="ECO:0000313" key="1">
    <source>
        <dbReference type="EnsemblMetazoa" id="CJA21964.1"/>
    </source>
</evidence>
<dbReference type="Proteomes" id="UP000005237">
    <property type="component" value="Unassembled WGS sequence"/>
</dbReference>
<proteinExistence type="predicted"/>
<organism evidence="1 2">
    <name type="scientific">Caenorhabditis japonica</name>
    <dbReference type="NCBI Taxonomy" id="281687"/>
    <lineage>
        <taxon>Eukaryota</taxon>
        <taxon>Metazoa</taxon>
        <taxon>Ecdysozoa</taxon>
        <taxon>Nematoda</taxon>
        <taxon>Chromadorea</taxon>
        <taxon>Rhabditida</taxon>
        <taxon>Rhabditina</taxon>
        <taxon>Rhabditomorpha</taxon>
        <taxon>Rhabditoidea</taxon>
        <taxon>Rhabditidae</taxon>
        <taxon>Peloderinae</taxon>
        <taxon>Caenorhabditis</taxon>
    </lineage>
</organism>
<evidence type="ECO:0000313" key="2">
    <source>
        <dbReference type="Proteomes" id="UP000005237"/>
    </source>
</evidence>
<protein>
    <submittedName>
        <fullName evidence="1">Uncharacterized protein</fullName>
    </submittedName>
</protein>
<name>A0A8R1E4F1_CAEJA</name>